<dbReference type="AlphaFoldDB" id="A0A0E9S279"/>
<evidence type="ECO:0000256" key="1">
    <source>
        <dbReference type="SAM" id="Phobius"/>
    </source>
</evidence>
<reference evidence="2" key="1">
    <citation type="submission" date="2014-11" db="EMBL/GenBank/DDBJ databases">
        <authorList>
            <person name="Amaro Gonzalez C."/>
        </authorList>
    </citation>
    <scope>NUCLEOTIDE SEQUENCE</scope>
</reference>
<name>A0A0E9S279_ANGAN</name>
<reference evidence="2" key="2">
    <citation type="journal article" date="2015" name="Fish Shellfish Immunol.">
        <title>Early steps in the European eel (Anguilla anguilla)-Vibrio vulnificus interaction in the gills: Role of the RtxA13 toxin.</title>
        <authorList>
            <person name="Callol A."/>
            <person name="Pajuelo D."/>
            <person name="Ebbesson L."/>
            <person name="Teles M."/>
            <person name="MacKenzie S."/>
            <person name="Amaro C."/>
        </authorList>
    </citation>
    <scope>NUCLEOTIDE SEQUENCE</scope>
</reference>
<proteinExistence type="predicted"/>
<dbReference type="EMBL" id="GBXM01073191">
    <property type="protein sequence ID" value="JAH35386.1"/>
    <property type="molecule type" value="Transcribed_RNA"/>
</dbReference>
<organism evidence="2">
    <name type="scientific">Anguilla anguilla</name>
    <name type="common">European freshwater eel</name>
    <name type="synonym">Muraena anguilla</name>
    <dbReference type="NCBI Taxonomy" id="7936"/>
    <lineage>
        <taxon>Eukaryota</taxon>
        <taxon>Metazoa</taxon>
        <taxon>Chordata</taxon>
        <taxon>Craniata</taxon>
        <taxon>Vertebrata</taxon>
        <taxon>Euteleostomi</taxon>
        <taxon>Actinopterygii</taxon>
        <taxon>Neopterygii</taxon>
        <taxon>Teleostei</taxon>
        <taxon>Anguilliformes</taxon>
        <taxon>Anguillidae</taxon>
        <taxon>Anguilla</taxon>
    </lineage>
</organism>
<sequence>MLNGKWKIETKKFFVVVVVFFVAVPKKLIFSRYEVYA</sequence>
<evidence type="ECO:0000313" key="2">
    <source>
        <dbReference type="EMBL" id="JAH35386.1"/>
    </source>
</evidence>
<accession>A0A0E9S279</accession>
<keyword evidence="1" id="KW-0812">Transmembrane</keyword>
<protein>
    <submittedName>
        <fullName evidence="2">Uncharacterized protein</fullName>
    </submittedName>
</protein>
<keyword evidence="1" id="KW-0472">Membrane</keyword>
<keyword evidence="1" id="KW-1133">Transmembrane helix</keyword>
<feature type="transmembrane region" description="Helical" evidence="1">
    <location>
        <begin position="12"/>
        <end position="30"/>
    </location>
</feature>